<dbReference type="EMBL" id="AZSP01000008">
    <property type="protein sequence ID" value="PVE14044.1"/>
    <property type="molecule type" value="Genomic_DNA"/>
</dbReference>
<reference evidence="1 2" key="1">
    <citation type="submission" date="2013-12" db="EMBL/GenBank/DDBJ databases">
        <title>Annotated genome of Streptomyces scopuliridis.</title>
        <authorList>
            <person name="Olson J.B."/>
        </authorList>
    </citation>
    <scope>NUCLEOTIDE SEQUENCE [LARGE SCALE GENOMIC DNA]</scope>
    <source>
        <strain evidence="1 2">RB72</strain>
    </source>
</reference>
<protein>
    <submittedName>
        <fullName evidence="1">Uncharacterized protein</fullName>
    </submittedName>
</protein>
<sequence length="85" mass="9240">MLAFVVTVMEVRAMMVPTNVVPVPSVAELPICRYTSHGEAPLIRSTRLADAVVRPEPTWNTRTALGSPWASRVRVPVSPSVDEAV</sequence>
<comment type="caution">
    <text evidence="1">The sequence shown here is derived from an EMBL/GenBank/DDBJ whole genome shotgun (WGS) entry which is preliminary data.</text>
</comment>
<name>A0A2T7TFW1_9ACTN</name>
<proteinExistence type="predicted"/>
<evidence type="ECO:0000313" key="2">
    <source>
        <dbReference type="Proteomes" id="UP000245992"/>
    </source>
</evidence>
<dbReference type="Proteomes" id="UP000245992">
    <property type="component" value="Unassembled WGS sequence"/>
</dbReference>
<organism evidence="1 2">
    <name type="scientific">Streptomyces scopuliridis RB72</name>
    <dbReference type="NCBI Taxonomy" id="1440053"/>
    <lineage>
        <taxon>Bacteria</taxon>
        <taxon>Bacillati</taxon>
        <taxon>Actinomycetota</taxon>
        <taxon>Actinomycetes</taxon>
        <taxon>Kitasatosporales</taxon>
        <taxon>Streptomycetaceae</taxon>
        <taxon>Streptomyces</taxon>
    </lineage>
</organism>
<evidence type="ECO:0000313" key="1">
    <source>
        <dbReference type="EMBL" id="PVE14044.1"/>
    </source>
</evidence>
<accession>A0A2T7TFW1</accession>
<gene>
    <name evidence="1" type="ORF">Y717_30650</name>
</gene>
<keyword evidence="2" id="KW-1185">Reference proteome</keyword>
<dbReference type="AlphaFoldDB" id="A0A2T7TFW1"/>